<comment type="caution">
    <text evidence="2">The sequence shown here is derived from an EMBL/GenBank/DDBJ whole genome shotgun (WGS) entry which is preliminary data.</text>
</comment>
<proteinExistence type="predicted"/>
<name>A0A5S4H8I2_9ACTN</name>
<reference evidence="2 3" key="1">
    <citation type="submission" date="2019-05" db="EMBL/GenBank/DDBJ databases">
        <title>Draft genome sequence of Actinomadura geliboluensis A8036.</title>
        <authorList>
            <person name="Saricaoglu S."/>
            <person name="Isik K."/>
        </authorList>
    </citation>
    <scope>NUCLEOTIDE SEQUENCE [LARGE SCALE GENOMIC DNA]</scope>
    <source>
        <strain evidence="2 3">A8036</strain>
    </source>
</reference>
<protein>
    <submittedName>
        <fullName evidence="2">Uncharacterized protein</fullName>
    </submittedName>
</protein>
<evidence type="ECO:0000313" key="3">
    <source>
        <dbReference type="Proteomes" id="UP000305238"/>
    </source>
</evidence>
<dbReference type="Proteomes" id="UP000305238">
    <property type="component" value="Unassembled WGS sequence"/>
</dbReference>
<keyword evidence="3" id="KW-1185">Reference proteome</keyword>
<dbReference type="AlphaFoldDB" id="A0A5S4H8I2"/>
<evidence type="ECO:0000256" key="1">
    <source>
        <dbReference type="SAM" id="Phobius"/>
    </source>
</evidence>
<evidence type="ECO:0000313" key="2">
    <source>
        <dbReference type="EMBL" id="TMR35130.1"/>
    </source>
</evidence>
<sequence>MAFARRERPSELLFCCPEVFMGEAQNNFGNIALLPGLGVCLVALILFTLIAVVIVPAVWSRTPERREAALVVLRLLLRHLSERRAARIKRGSSSSRRRS</sequence>
<dbReference type="RefSeq" id="WP_138638695.1">
    <property type="nucleotide sequence ID" value="NZ_JASWDG010000162.1"/>
</dbReference>
<accession>A0A5S4H8I2</accession>
<dbReference type="EMBL" id="VCKZ01000186">
    <property type="protein sequence ID" value="TMR35130.1"/>
    <property type="molecule type" value="Genomic_DNA"/>
</dbReference>
<keyword evidence="1" id="KW-0812">Transmembrane</keyword>
<gene>
    <name evidence="2" type="ORF">ETD96_23785</name>
</gene>
<organism evidence="2 3">
    <name type="scientific">Actinomadura geliboluensis</name>
    <dbReference type="NCBI Taxonomy" id="882440"/>
    <lineage>
        <taxon>Bacteria</taxon>
        <taxon>Bacillati</taxon>
        <taxon>Actinomycetota</taxon>
        <taxon>Actinomycetes</taxon>
        <taxon>Streptosporangiales</taxon>
        <taxon>Thermomonosporaceae</taxon>
        <taxon>Actinomadura</taxon>
    </lineage>
</organism>
<keyword evidence="1" id="KW-0472">Membrane</keyword>
<feature type="transmembrane region" description="Helical" evidence="1">
    <location>
        <begin position="31"/>
        <end position="59"/>
    </location>
</feature>
<keyword evidence="1" id="KW-1133">Transmembrane helix</keyword>